<keyword evidence="2" id="KW-1185">Reference proteome</keyword>
<sequence>MTLKVKGVTYDVGMPVIKGGLTREALPLNLVTREMQIISKELHCTAVRITGQDVGRLKMAADAAARQGLDVWLSPSLHDAGEQETFGQIIEAACVCEELRKHDIQVVLVIGCELSVFMAGLIPGDSGLERLAVLSDPSRWTEELFAQGSPLERLNRFLAHSSTEARKHFSGPLTYASGLWEDIDWNIFDIVGIDAYRDANNASHFRDVIRNYKMYGKPIVATEFGCCTYVGADDQGSMGWLVIDRESKPWRLNKPLIRDEDVQARYLTDMLALFEDEGVEGAFVFTFVSPSYSSSVDPDYDLDTASYSLVRTWTGNATSRSPLQWEPKKAFHTIAHYYGSGR</sequence>
<dbReference type="Proteomes" id="UP000830167">
    <property type="component" value="Chromosome"/>
</dbReference>
<evidence type="ECO:0000313" key="2">
    <source>
        <dbReference type="Proteomes" id="UP000830167"/>
    </source>
</evidence>
<protein>
    <recommendedName>
        <fullName evidence="3">Abortive infection protein</fullName>
    </recommendedName>
</protein>
<reference evidence="1" key="1">
    <citation type="submission" date="2021-12" db="EMBL/GenBank/DDBJ databases">
        <title>Alicyclobacillaceae gen. nov., sp. nov., isolated from chalcocite enrichment system.</title>
        <authorList>
            <person name="Jiang Z."/>
        </authorList>
    </citation>
    <scope>NUCLEOTIDE SEQUENCE</scope>
    <source>
        <strain evidence="1">MYW30-H2</strain>
    </source>
</reference>
<evidence type="ECO:0000313" key="1">
    <source>
        <dbReference type="EMBL" id="UOF91675.1"/>
    </source>
</evidence>
<dbReference type="InterPro" id="IPR017853">
    <property type="entry name" value="GH"/>
</dbReference>
<dbReference type="SUPFAM" id="SSF51445">
    <property type="entry name" value="(Trans)glycosidases"/>
    <property type="match status" value="1"/>
</dbReference>
<proteinExistence type="predicted"/>
<gene>
    <name evidence="1" type="ORF">LSG31_05345</name>
</gene>
<organism evidence="1 2">
    <name type="scientific">Fodinisporobacter ferrooxydans</name>
    <dbReference type="NCBI Taxonomy" id="2901836"/>
    <lineage>
        <taxon>Bacteria</taxon>
        <taxon>Bacillati</taxon>
        <taxon>Bacillota</taxon>
        <taxon>Bacilli</taxon>
        <taxon>Bacillales</taxon>
        <taxon>Alicyclobacillaceae</taxon>
        <taxon>Fodinisporobacter</taxon>
    </lineage>
</organism>
<evidence type="ECO:0008006" key="3">
    <source>
        <dbReference type="Google" id="ProtNLM"/>
    </source>
</evidence>
<dbReference type="EMBL" id="CP089291">
    <property type="protein sequence ID" value="UOF91675.1"/>
    <property type="molecule type" value="Genomic_DNA"/>
</dbReference>
<dbReference type="Gene3D" id="3.20.20.80">
    <property type="entry name" value="Glycosidases"/>
    <property type="match status" value="1"/>
</dbReference>
<name>A0ABY4CMF6_9BACL</name>
<accession>A0ABY4CMF6</accession>
<dbReference type="RefSeq" id="WP_347438370.1">
    <property type="nucleotide sequence ID" value="NZ_CP089291.1"/>
</dbReference>